<organism evidence="1 2">
    <name type="scientific">Coptotermes formosanus</name>
    <name type="common">Formosan subterranean termite</name>
    <dbReference type="NCBI Taxonomy" id="36987"/>
    <lineage>
        <taxon>Eukaryota</taxon>
        <taxon>Metazoa</taxon>
        <taxon>Ecdysozoa</taxon>
        <taxon>Arthropoda</taxon>
        <taxon>Hexapoda</taxon>
        <taxon>Insecta</taxon>
        <taxon>Pterygota</taxon>
        <taxon>Neoptera</taxon>
        <taxon>Polyneoptera</taxon>
        <taxon>Dictyoptera</taxon>
        <taxon>Blattodea</taxon>
        <taxon>Blattoidea</taxon>
        <taxon>Termitoidae</taxon>
        <taxon>Rhinotermitidae</taxon>
        <taxon>Coptotermes</taxon>
    </lineage>
</organism>
<protein>
    <recommendedName>
        <fullName evidence="3">Reverse transcriptase domain-containing protein</fullName>
    </recommendedName>
</protein>
<keyword evidence="2" id="KW-1185">Reference proteome</keyword>
<dbReference type="EMBL" id="BLKM01012228">
    <property type="protein sequence ID" value="GFG35939.1"/>
    <property type="molecule type" value="Genomic_DNA"/>
</dbReference>
<dbReference type="InParanoid" id="A0A6L2PTU8"/>
<name>A0A6L2PTU8_COPFO</name>
<dbReference type="OrthoDB" id="425681at2759"/>
<reference evidence="2" key="1">
    <citation type="submission" date="2020-01" db="EMBL/GenBank/DDBJ databases">
        <title>Draft genome sequence of the Termite Coptotermes fromosanus.</title>
        <authorList>
            <person name="Itakura S."/>
            <person name="Yosikawa Y."/>
            <person name="Umezawa K."/>
        </authorList>
    </citation>
    <scope>NUCLEOTIDE SEQUENCE [LARGE SCALE GENOMIC DNA]</scope>
</reference>
<dbReference type="AlphaFoldDB" id="A0A6L2PTU8"/>
<gene>
    <name evidence="1" type="ORF">Cfor_02910</name>
</gene>
<dbReference type="Proteomes" id="UP000502823">
    <property type="component" value="Unassembled WGS sequence"/>
</dbReference>
<proteinExistence type="predicted"/>
<evidence type="ECO:0000313" key="2">
    <source>
        <dbReference type="Proteomes" id="UP000502823"/>
    </source>
</evidence>
<accession>A0A6L2PTU8</accession>
<evidence type="ECO:0008006" key="3">
    <source>
        <dbReference type="Google" id="ProtNLM"/>
    </source>
</evidence>
<comment type="caution">
    <text evidence="1">The sequence shown here is derived from an EMBL/GenBank/DDBJ whole genome shotgun (WGS) entry which is preliminary data.</text>
</comment>
<evidence type="ECO:0000313" key="1">
    <source>
        <dbReference type="EMBL" id="GFG35939.1"/>
    </source>
</evidence>
<sequence>MAELNLALIRTKNIKSTGMDNLNTELFTYGGNPLQETLLTLFNDIWKTRHIPDEREAGLVINIHKKGSKNKCKNYKGITLLPTASKHFQI</sequence>